<dbReference type="EMBL" id="FQZS01000012">
    <property type="protein sequence ID" value="SHI98322.1"/>
    <property type="molecule type" value="Genomic_DNA"/>
</dbReference>
<keyword evidence="2" id="KW-1185">Reference proteome</keyword>
<name>A0A1M6FL23_9FIRM</name>
<organism evidence="1 2">
    <name type="scientific">Lutispora thermophila DSM 19022</name>
    <dbReference type="NCBI Taxonomy" id="1122184"/>
    <lineage>
        <taxon>Bacteria</taxon>
        <taxon>Bacillati</taxon>
        <taxon>Bacillota</taxon>
        <taxon>Clostridia</taxon>
        <taxon>Lutisporales</taxon>
        <taxon>Lutisporaceae</taxon>
        <taxon>Lutispora</taxon>
    </lineage>
</organism>
<reference evidence="1 2" key="1">
    <citation type="submission" date="2016-11" db="EMBL/GenBank/DDBJ databases">
        <authorList>
            <person name="Jaros S."/>
            <person name="Januszkiewicz K."/>
            <person name="Wedrychowicz H."/>
        </authorList>
    </citation>
    <scope>NUCLEOTIDE SEQUENCE [LARGE SCALE GENOMIC DNA]</scope>
    <source>
        <strain evidence="1 2">DSM 19022</strain>
    </source>
</reference>
<proteinExistence type="predicted"/>
<accession>A0A1M6FL23</accession>
<evidence type="ECO:0000313" key="2">
    <source>
        <dbReference type="Proteomes" id="UP000184442"/>
    </source>
</evidence>
<evidence type="ECO:0000313" key="1">
    <source>
        <dbReference type="EMBL" id="SHI98322.1"/>
    </source>
</evidence>
<dbReference type="Proteomes" id="UP000184442">
    <property type="component" value="Unassembled WGS sequence"/>
</dbReference>
<dbReference type="AlphaFoldDB" id="A0A1M6FL23"/>
<dbReference type="STRING" id="1122184.SAMN02745176_02022"/>
<protein>
    <submittedName>
        <fullName evidence="1">Uncharacterized protein</fullName>
    </submittedName>
</protein>
<dbReference type="RefSeq" id="WP_073026080.1">
    <property type="nucleotide sequence ID" value="NZ_FQZS01000012.1"/>
</dbReference>
<gene>
    <name evidence="1" type="ORF">SAMN02745176_02022</name>
</gene>
<sequence>MYQDSKIISFVIGFEDMMAKAGRHSFFCKLIKNFVGFIRNSWRDSFFGQIVDSMFNIEAHRNSTAYKVTSRSIMASLGFISRILSLEQGISESKYFALINYSRPRENKIEEDENRVRAILKDSFIIRHIYEFWNNVD</sequence>